<organism evidence="2 3">
    <name type="scientific">Arabidopsis suecica</name>
    <name type="common">Swedish thale-cress</name>
    <name type="synonym">Cardaminopsis suecica</name>
    <dbReference type="NCBI Taxonomy" id="45249"/>
    <lineage>
        <taxon>Eukaryota</taxon>
        <taxon>Viridiplantae</taxon>
        <taxon>Streptophyta</taxon>
        <taxon>Embryophyta</taxon>
        <taxon>Tracheophyta</taxon>
        <taxon>Spermatophyta</taxon>
        <taxon>Magnoliopsida</taxon>
        <taxon>eudicotyledons</taxon>
        <taxon>Gunneridae</taxon>
        <taxon>Pentapetalae</taxon>
        <taxon>rosids</taxon>
        <taxon>malvids</taxon>
        <taxon>Brassicales</taxon>
        <taxon>Brassicaceae</taxon>
        <taxon>Camelineae</taxon>
        <taxon>Arabidopsis</taxon>
    </lineage>
</organism>
<evidence type="ECO:0000313" key="2">
    <source>
        <dbReference type="EMBL" id="KAG7563255.1"/>
    </source>
</evidence>
<dbReference type="InterPro" id="IPR054722">
    <property type="entry name" value="PolX-like_BBD"/>
</dbReference>
<name>A0A8T1ZSD1_ARASU</name>
<feature type="domain" description="Retrovirus-related Pol polyprotein from transposon TNT 1-94-like beta-barrel" evidence="1">
    <location>
        <begin position="206"/>
        <end position="285"/>
    </location>
</feature>
<dbReference type="Pfam" id="PF14223">
    <property type="entry name" value="Retrotran_gag_2"/>
    <property type="match status" value="1"/>
</dbReference>
<dbReference type="OrthoDB" id="1729427at2759"/>
<reference evidence="2 3" key="1">
    <citation type="submission" date="2020-12" db="EMBL/GenBank/DDBJ databases">
        <title>Concerted genomic and epigenomic changes stabilize Arabidopsis allopolyploids.</title>
        <authorList>
            <person name="Chen Z."/>
        </authorList>
    </citation>
    <scope>NUCLEOTIDE SEQUENCE [LARGE SCALE GENOMIC DNA]</scope>
    <source>
        <strain evidence="2">As9502</strain>
        <tissue evidence="2">Leaf</tissue>
    </source>
</reference>
<dbReference type="Pfam" id="PF22936">
    <property type="entry name" value="Pol_BBD"/>
    <property type="match status" value="1"/>
</dbReference>
<comment type="caution">
    <text evidence="2">The sequence shown here is derived from an EMBL/GenBank/DDBJ whole genome shotgun (WGS) entry which is preliminary data.</text>
</comment>
<dbReference type="EMBL" id="JAEFBJ010000010">
    <property type="protein sequence ID" value="KAG7563255.1"/>
    <property type="molecule type" value="Genomic_DNA"/>
</dbReference>
<sequence length="351" mass="39075">MWIYGTITESLLSSVLKSECSARELWLTLENLFRDNKEARAIQLENELRTLQIGDLSVYEYSQKMKSISDMLTNVNSPVSDRALVMHLLNGLNSKFDSIINVIKHRTPPCSFSDARSMLPSFPSWNWPQQQQPIWPQQNWLQPQQIQRQLMPSQSGILGPLPQNNNGAAYLTQTSMSPPPQSGFIPTVLASALNTMTLQDPMDNGWYMDSGATAHLTSQQGTISLSPTSSSTSFPLVTVGNGKTLPVTAKGDTYFPTSTRPLHLQNVFLCHGILKNLVSVRQFTRDNSCTVEFDPFGFLIKNFKTRTPIIQCDSSGPLYSFTLILHHHPNKLSSPPLLQLLFGIAVLVIPG</sequence>
<evidence type="ECO:0000259" key="1">
    <source>
        <dbReference type="Pfam" id="PF22936"/>
    </source>
</evidence>
<dbReference type="PANTHER" id="PTHR47481">
    <property type="match status" value="1"/>
</dbReference>
<accession>A0A8T1ZSD1</accession>
<protein>
    <recommendedName>
        <fullName evidence="1">Retrovirus-related Pol polyprotein from transposon TNT 1-94-like beta-barrel domain-containing protein</fullName>
    </recommendedName>
</protein>
<gene>
    <name evidence="2" type="ORF">ISN44_As10g000810</name>
</gene>
<evidence type="ECO:0000313" key="3">
    <source>
        <dbReference type="Proteomes" id="UP000694251"/>
    </source>
</evidence>
<keyword evidence="3" id="KW-1185">Reference proteome</keyword>
<proteinExistence type="predicted"/>
<dbReference type="AlphaFoldDB" id="A0A8T1ZSD1"/>
<dbReference type="Proteomes" id="UP000694251">
    <property type="component" value="Chromosome 10"/>
</dbReference>
<dbReference type="PANTHER" id="PTHR47481:SF41">
    <property type="entry name" value="COPIA-LIKE POLYPROTEIN_RETROTRANSPOSON"/>
    <property type="match status" value="1"/>
</dbReference>